<protein>
    <recommendedName>
        <fullName evidence="6">DUF4868 domain-containing protein</fullName>
    </recommendedName>
</protein>
<dbReference type="EMBL" id="AP028978">
    <property type="protein sequence ID" value="BET98112.1"/>
    <property type="molecule type" value="Genomic_DNA"/>
</dbReference>
<keyword evidence="5" id="KW-1185">Reference proteome</keyword>
<sequence>MELFAITDTGKIVRVITDSTTQRSVSTLFEKQKEYFENNYTTSVEFSGGYITSPAEYFCIDNFDDVIGVLDAIQTPTSIQEWSPQEISIFNIKALFSGEIISSETGVNIKAYLQCFDKRQIIDNKKTLFHSIFQDKNTFKLSDSDGLVIDNKLTAILENNKLKFKSFHMLRRIFDVDGYFKEATDDDLRAFSNHEHFHITNGFDLTSVADTVIRKKVSLINKSRVLEDYTVDDLLSIAKVNDVTLDLEIYEDDGEKRIAMPQEKKHIKRLLSFLDEDYFTSQITQTLYQTNSKKKVKKT</sequence>
<evidence type="ECO:0000313" key="5">
    <source>
        <dbReference type="Proteomes" id="UP001529514"/>
    </source>
</evidence>
<organism evidence="2 5">
    <name type="scientific">Xenorhabdus taiwanensis</name>
    <dbReference type="NCBI Taxonomy" id="3085177"/>
    <lineage>
        <taxon>Bacteria</taxon>
        <taxon>Pseudomonadati</taxon>
        <taxon>Pseudomonadota</taxon>
        <taxon>Gammaproteobacteria</taxon>
        <taxon>Enterobacterales</taxon>
        <taxon>Morganellaceae</taxon>
        <taxon>Xenorhabdus</taxon>
    </lineage>
</organism>
<proteinExistence type="predicted"/>
<accession>A0ABM8JXY3</accession>
<reference evidence="2 5" key="1">
    <citation type="submission" date="2023-10" db="EMBL/GenBank/DDBJ databases">
        <title>Xenorhabdus taiwanensis sp. nov., a symbiotic bacterium associated with the entomopathogenic nematode Steinernema taiwanensis.</title>
        <authorList>
            <person name="Tseng C.T."/>
            <person name="Shu H.Y."/>
            <person name="Chen M.H."/>
            <person name="Fang Y.J."/>
            <person name="Wu T.L."/>
            <person name="Lin Y.C."/>
            <person name="Huang C.J."/>
        </authorList>
    </citation>
    <scope>NUCLEOTIDE SEQUENCE [LARGE SCALE GENOMIC DNA]</scope>
    <source>
        <strain evidence="2 5">TCT-1</strain>
    </source>
</reference>
<evidence type="ECO:0000313" key="3">
    <source>
        <dbReference type="EMBL" id="BET97787.1"/>
    </source>
</evidence>
<evidence type="ECO:0000313" key="4">
    <source>
        <dbReference type="EMBL" id="BET98112.1"/>
    </source>
</evidence>
<dbReference type="EMBL" id="AP028978">
    <property type="protein sequence ID" value="BET96516.1"/>
    <property type="molecule type" value="Genomic_DNA"/>
</dbReference>
<dbReference type="Pfam" id="PF16162">
    <property type="entry name" value="KwaB"/>
    <property type="match status" value="1"/>
</dbReference>
<dbReference type="Proteomes" id="UP001529514">
    <property type="component" value="Chromosome"/>
</dbReference>
<evidence type="ECO:0000313" key="1">
    <source>
        <dbReference type="EMBL" id="BET96516.1"/>
    </source>
</evidence>
<name>A0ABM8JXY3_9GAMM</name>
<dbReference type="InterPro" id="IPR032359">
    <property type="entry name" value="KwaB-like"/>
</dbReference>
<dbReference type="EMBL" id="AP028978">
    <property type="protein sequence ID" value="BET97787.1"/>
    <property type="molecule type" value="Genomic_DNA"/>
</dbReference>
<gene>
    <name evidence="1" type="ORF">TCT1_14370</name>
    <name evidence="2" type="ORF">TCT1_22280</name>
    <name evidence="3" type="ORF">TCT1_27080</name>
    <name evidence="4" type="ORF">TCT1_30330</name>
</gene>
<evidence type="ECO:0008006" key="6">
    <source>
        <dbReference type="Google" id="ProtNLM"/>
    </source>
</evidence>
<evidence type="ECO:0000313" key="2">
    <source>
        <dbReference type="EMBL" id="BET97307.1"/>
    </source>
</evidence>
<dbReference type="EMBL" id="AP028978">
    <property type="protein sequence ID" value="BET97307.1"/>
    <property type="molecule type" value="Genomic_DNA"/>
</dbReference>
<dbReference type="RefSeq" id="WP_374051007.1">
    <property type="nucleotide sequence ID" value="NZ_AP028978.1"/>
</dbReference>